<accession>A0A1N7JMJ2</accession>
<dbReference type="PROSITE" id="PS50215">
    <property type="entry name" value="ADAM_MEPRO"/>
    <property type="match status" value="1"/>
</dbReference>
<dbReference type="PANTHER" id="PTHR11905">
    <property type="entry name" value="ADAM A DISINTEGRIN AND METALLOPROTEASE DOMAIN"/>
    <property type="match status" value="1"/>
</dbReference>
<dbReference type="SUPFAM" id="SSF55486">
    <property type="entry name" value="Metalloproteases ('zincins'), catalytic domain"/>
    <property type="match status" value="1"/>
</dbReference>
<gene>
    <name evidence="2" type="ORF">SAMN05421761_101144</name>
</gene>
<dbReference type="Pfam" id="PF18962">
    <property type="entry name" value="Por_Secre_tail"/>
    <property type="match status" value="1"/>
</dbReference>
<dbReference type="Gene3D" id="3.40.390.10">
    <property type="entry name" value="Collagenase (Catalytic Domain)"/>
    <property type="match status" value="1"/>
</dbReference>
<dbReference type="Pfam" id="PF13688">
    <property type="entry name" value="Reprolysin_5"/>
    <property type="match status" value="1"/>
</dbReference>
<protein>
    <submittedName>
        <fullName evidence="2">Por secretion system C-terminal sorting domain-containing protein</fullName>
    </submittedName>
</protein>
<dbReference type="AlphaFoldDB" id="A0A1N7JMJ2"/>
<dbReference type="NCBIfam" id="TIGR04183">
    <property type="entry name" value="Por_Secre_tail"/>
    <property type="match status" value="1"/>
</dbReference>
<dbReference type="GO" id="GO:0004222">
    <property type="term" value="F:metalloendopeptidase activity"/>
    <property type="evidence" value="ECO:0007669"/>
    <property type="project" value="InterPro"/>
</dbReference>
<dbReference type="Proteomes" id="UP000186026">
    <property type="component" value="Unassembled WGS sequence"/>
</dbReference>
<organism evidence="2 3">
    <name type="scientific">Belliella pelovolcani</name>
    <dbReference type="NCBI Taxonomy" id="529505"/>
    <lineage>
        <taxon>Bacteria</taxon>
        <taxon>Pseudomonadati</taxon>
        <taxon>Bacteroidota</taxon>
        <taxon>Cytophagia</taxon>
        <taxon>Cytophagales</taxon>
        <taxon>Cyclobacteriaceae</taxon>
        <taxon>Belliella</taxon>
    </lineage>
</organism>
<name>A0A1N7JMJ2_9BACT</name>
<evidence type="ECO:0000313" key="2">
    <source>
        <dbReference type="EMBL" id="SIS50558.1"/>
    </source>
</evidence>
<dbReference type="InterPro" id="IPR001590">
    <property type="entry name" value="Peptidase_M12B"/>
</dbReference>
<dbReference type="STRING" id="529505.SAMN05421761_101144"/>
<dbReference type="OrthoDB" id="905690at2"/>
<dbReference type="PANTHER" id="PTHR11905:SF159">
    <property type="entry name" value="ADAM METALLOPROTEASE"/>
    <property type="match status" value="1"/>
</dbReference>
<feature type="domain" description="Peptidase M12B" evidence="1">
    <location>
        <begin position="215"/>
        <end position="414"/>
    </location>
</feature>
<dbReference type="GO" id="GO:0006509">
    <property type="term" value="P:membrane protein ectodomain proteolysis"/>
    <property type="evidence" value="ECO:0007669"/>
    <property type="project" value="TreeGrafter"/>
</dbReference>
<dbReference type="EMBL" id="FTOP01000001">
    <property type="protein sequence ID" value="SIS50558.1"/>
    <property type="molecule type" value="Genomic_DNA"/>
</dbReference>
<evidence type="ECO:0000313" key="3">
    <source>
        <dbReference type="Proteomes" id="UP000186026"/>
    </source>
</evidence>
<dbReference type="RefSeq" id="WP_076497572.1">
    <property type="nucleotide sequence ID" value="NZ_FTOP01000001.1"/>
</dbReference>
<dbReference type="InterPro" id="IPR024079">
    <property type="entry name" value="MetalloPept_cat_dom_sf"/>
</dbReference>
<dbReference type="InterPro" id="IPR026444">
    <property type="entry name" value="Secre_tail"/>
</dbReference>
<sequence length="728" mass="80826">MKKMFYRLYFLALFFYSTLGFSQENLLYRSIKDAKTLEIDFQVVSSVFSQTLVDKTILHHFEDSKEIDFLQYENTGLKDLKKFISLELPLRTGKIQLELLEVPDSFYNYEVVNSDGKKLPANRDIKHYRGIVKDDPNSLVAISFMEDEVMGLIATEEGNFNLALDKKSGNHIFYNDKNLKKKAEFQCETHGHGATNYDTEVLSKSSKTALRSEDECVRLYFETEQDIFLARGNVASVESFVTAVFNQVATLYQNENIETTLSEIFVWTTPDPYTANQPEDLLNEFQGHRTIFNGDLAQLLTFRGGNLAGWAAGFNGLCNTDVSDRLSVSMIPNNFEIFPVFSESVFVVAHEFGHLFGSRHTHACVWNGNNTAIDGCSGCMENPDPNLGGCQNCPNPGIPSGGGTIMSYCVFQNVGVNFNLGFGLQPGNVIRNSVANADCLCECVSATISGPDFLCSTSSYSLQNPPTGSTISWSVSPTHLFSGATSGSGATANLSPASSAASGQAILTFEVTTTCGVISVDKRIWVGNATVNDITFSNSVDEFQHWCSSDDGNTFSINSLLDPDNTQWEARLLNWPSLTVAYTSPSVYTGAGPHQWFYVPPFPTQNNGYYVFQVRNINACSPSNWIPGFEVEYVDCTIFGGDPFRVYPNPTTDYVTVSKVSNQKLGEEIQRDQTSFEVSLFDVVGQEIISRAAATDEATLDLSKLKKGRYYIHIYYKEAIIRKQIKVE</sequence>
<proteinExistence type="predicted"/>
<reference evidence="3" key="1">
    <citation type="submission" date="2017-01" db="EMBL/GenBank/DDBJ databases">
        <authorList>
            <person name="Varghese N."/>
            <person name="Submissions S."/>
        </authorList>
    </citation>
    <scope>NUCLEOTIDE SEQUENCE [LARGE SCALE GENOMIC DNA]</scope>
    <source>
        <strain evidence="3">DSM 46698</strain>
    </source>
</reference>
<evidence type="ECO:0000259" key="1">
    <source>
        <dbReference type="PROSITE" id="PS50215"/>
    </source>
</evidence>
<keyword evidence="3" id="KW-1185">Reference proteome</keyword>